<dbReference type="InterPro" id="IPR018939">
    <property type="entry name" value="Autophagy-rel_prot_27"/>
</dbReference>
<protein>
    <recommendedName>
        <fullName evidence="10">Mannose-6-phosphate receptor domain-containing protein</fullName>
    </recommendedName>
</protein>
<organism evidence="9">
    <name type="scientific">Culex tarsalis</name>
    <name type="common">Encephalitis mosquito</name>
    <dbReference type="NCBI Taxonomy" id="7177"/>
    <lineage>
        <taxon>Eukaryota</taxon>
        <taxon>Metazoa</taxon>
        <taxon>Ecdysozoa</taxon>
        <taxon>Arthropoda</taxon>
        <taxon>Hexapoda</taxon>
        <taxon>Insecta</taxon>
        <taxon>Pterygota</taxon>
        <taxon>Neoptera</taxon>
        <taxon>Endopterygota</taxon>
        <taxon>Diptera</taxon>
        <taxon>Nematocera</taxon>
        <taxon>Culicoidea</taxon>
        <taxon>Culicidae</taxon>
        <taxon>Culicinae</taxon>
        <taxon>Culicini</taxon>
        <taxon>Culex</taxon>
        <taxon>Culex</taxon>
    </lineage>
</organism>
<name>A0A1Q3FH18_CULTA</name>
<evidence type="ECO:0000313" key="9">
    <source>
        <dbReference type="EMBL" id="JAV26847.1"/>
    </source>
</evidence>
<feature type="chain" id="PRO_5012411043" description="Mannose-6-phosphate receptor domain-containing protein" evidence="8">
    <location>
        <begin position="24"/>
        <end position="261"/>
    </location>
</feature>
<keyword evidence="3 8" id="KW-0732">Signal</keyword>
<dbReference type="Gene3D" id="2.70.130.10">
    <property type="entry name" value="Mannose-6-phosphate receptor binding domain"/>
    <property type="match status" value="1"/>
</dbReference>
<keyword evidence="6 7" id="KW-0472">Membrane</keyword>
<evidence type="ECO:0000256" key="7">
    <source>
        <dbReference type="SAM" id="Phobius"/>
    </source>
</evidence>
<evidence type="ECO:0000256" key="8">
    <source>
        <dbReference type="SAM" id="SignalP"/>
    </source>
</evidence>
<keyword evidence="5 7" id="KW-1133">Transmembrane helix</keyword>
<sequence length="261" mass="29121">MTKFVLLLVALVVLLGKDGISVAGSSECRKLNPCRCEFDDDGRGFDLSQVVEKSYNYLETVDPATGDHYLFHPCSDVQYLPQNASADNECAKGDGYALCRYNNGTFVKLGTIRDSSFRSSENDHQYLVFKVNNTVTSFQLICTQHSEKSYIFIQSQLQAQDSTNETNLLLFSPYACPITIEEISHTGFSKVLLILLFVGSFTYLVIGSIVRFMYLGARGIEVIPNLGFWKDLPGLVRDGARFIQNGCRVERAPDPDSYDAI</sequence>
<dbReference type="GO" id="GO:0005802">
    <property type="term" value="C:trans-Golgi network"/>
    <property type="evidence" value="ECO:0007669"/>
    <property type="project" value="TreeGrafter"/>
</dbReference>
<reference evidence="9" key="1">
    <citation type="submission" date="2017-01" db="EMBL/GenBank/DDBJ databases">
        <title>A deep insight into the sialotranscriptome of adult male and female Cluex tarsalis mosquitoes.</title>
        <authorList>
            <person name="Ribeiro J.M."/>
            <person name="Moreira F."/>
            <person name="Bernard K.A."/>
            <person name="Calvo E."/>
        </authorList>
    </citation>
    <scope>NUCLEOTIDE SEQUENCE</scope>
    <source>
        <strain evidence="9">Kern County</strain>
        <tissue evidence="9">Salivary glands</tissue>
    </source>
</reference>
<feature type="transmembrane region" description="Helical" evidence="7">
    <location>
        <begin position="191"/>
        <end position="214"/>
    </location>
</feature>
<evidence type="ECO:0000256" key="3">
    <source>
        <dbReference type="ARBA" id="ARBA00022729"/>
    </source>
</evidence>
<dbReference type="GO" id="GO:0015031">
    <property type="term" value="P:protein transport"/>
    <property type="evidence" value="ECO:0007669"/>
    <property type="project" value="UniProtKB-KW"/>
</dbReference>
<dbReference type="Pfam" id="PF09451">
    <property type="entry name" value="ATG27"/>
    <property type="match status" value="1"/>
</dbReference>
<dbReference type="EMBL" id="GFDL01008198">
    <property type="protein sequence ID" value="JAV26847.1"/>
    <property type="molecule type" value="Transcribed_RNA"/>
</dbReference>
<dbReference type="PANTHER" id="PTHR15071:SF0">
    <property type="entry name" value="MANNOSE 6-PHOSPHATE RECEPTOR-LIKE PROTEIN 1"/>
    <property type="match status" value="1"/>
</dbReference>
<evidence type="ECO:0000256" key="5">
    <source>
        <dbReference type="ARBA" id="ARBA00022989"/>
    </source>
</evidence>
<keyword evidence="4" id="KW-0813">Transport</keyword>
<dbReference type="GO" id="GO:0034045">
    <property type="term" value="C:phagophore assembly site membrane"/>
    <property type="evidence" value="ECO:0007669"/>
    <property type="project" value="UniProtKB-SubCell"/>
</dbReference>
<proteinExistence type="predicted"/>
<keyword evidence="2 7" id="KW-0812">Transmembrane</keyword>
<evidence type="ECO:0000256" key="4">
    <source>
        <dbReference type="ARBA" id="ARBA00022927"/>
    </source>
</evidence>
<comment type="subcellular location">
    <subcellularLocation>
        <location evidence="1">Preautophagosomal structure membrane</location>
        <topology evidence="1">Single-pass type I membrane protein</topology>
    </subcellularLocation>
</comment>
<feature type="signal peptide" evidence="8">
    <location>
        <begin position="1"/>
        <end position="23"/>
    </location>
</feature>
<evidence type="ECO:0008006" key="10">
    <source>
        <dbReference type="Google" id="ProtNLM"/>
    </source>
</evidence>
<dbReference type="InterPro" id="IPR009011">
    <property type="entry name" value="Man6P_isomerase_rcpt-bd_dom_sf"/>
</dbReference>
<dbReference type="AlphaFoldDB" id="A0A1Q3FH18"/>
<dbReference type="PANTHER" id="PTHR15071">
    <property type="entry name" value="MANNOSE-6-PHOSPHATE RECEPTOR FAMILY MEMBER"/>
    <property type="match status" value="1"/>
</dbReference>
<dbReference type="SUPFAM" id="SSF50911">
    <property type="entry name" value="Mannose 6-phosphate receptor domain"/>
    <property type="match status" value="1"/>
</dbReference>
<keyword evidence="4" id="KW-0653">Protein transport</keyword>
<evidence type="ECO:0000256" key="1">
    <source>
        <dbReference type="ARBA" id="ARBA00004472"/>
    </source>
</evidence>
<evidence type="ECO:0000256" key="6">
    <source>
        <dbReference type="ARBA" id="ARBA00023136"/>
    </source>
</evidence>
<evidence type="ECO:0000256" key="2">
    <source>
        <dbReference type="ARBA" id="ARBA00022692"/>
    </source>
</evidence>
<accession>A0A1Q3FH18</accession>
<dbReference type="GO" id="GO:0000139">
    <property type="term" value="C:Golgi membrane"/>
    <property type="evidence" value="ECO:0007669"/>
    <property type="project" value="UniProtKB-SubCell"/>
</dbReference>